<feature type="compositionally biased region" description="Polar residues" evidence="1">
    <location>
        <begin position="54"/>
        <end position="74"/>
    </location>
</feature>
<dbReference type="RefSeq" id="WP_086312967.1">
    <property type="nucleotide sequence ID" value="NZ_CP147244.1"/>
</dbReference>
<protein>
    <submittedName>
        <fullName evidence="3">Uncharacterized protein</fullName>
    </submittedName>
</protein>
<evidence type="ECO:0000256" key="1">
    <source>
        <dbReference type="SAM" id="MobiDB-lite"/>
    </source>
</evidence>
<keyword evidence="4" id="KW-1185">Reference proteome</keyword>
<feature type="transmembrane region" description="Helical" evidence="2">
    <location>
        <begin position="6"/>
        <end position="27"/>
    </location>
</feature>
<gene>
    <name evidence="3" type="ORF">A5821_000539</name>
</gene>
<evidence type="ECO:0000313" key="4">
    <source>
        <dbReference type="Proteomes" id="UP000194948"/>
    </source>
</evidence>
<dbReference type="Proteomes" id="UP000194948">
    <property type="component" value="Chromosome"/>
</dbReference>
<sequence>MFISFGMFIGLIIVTIIMIILIIYLTFTGGNKQSRHKNVHQAEQAAKERLAQNNQVMSNQSNDLNQNDLSYQDNFKQESHSDNQYYQEPDSNETTEEDYSLHILPYPKDDEFK</sequence>
<keyword evidence="2" id="KW-0812">Transmembrane</keyword>
<keyword evidence="2" id="KW-1133">Transmembrane helix</keyword>
<organism evidence="3 4">
    <name type="scientific">Candidatus Enterococcus palustris</name>
    <dbReference type="NCBI Taxonomy" id="1834189"/>
    <lineage>
        <taxon>Bacteria</taxon>
        <taxon>Bacillati</taxon>
        <taxon>Bacillota</taxon>
        <taxon>Bacilli</taxon>
        <taxon>Lactobacillales</taxon>
        <taxon>Enterococcaceae</taxon>
        <taxon>Enterococcus</taxon>
    </lineage>
</organism>
<dbReference type="AlphaFoldDB" id="A0AAQ3W6L4"/>
<reference evidence="4" key="1">
    <citation type="submission" date="2017-05" db="EMBL/GenBank/DDBJ databases">
        <title>The Genome Sequence of EEnterococcus faecalis 9F2_4866.</title>
        <authorList>
            <consortium name="The Broad Institute Genomics Platform"/>
            <consortium name="The Broad Institute Genomic Center for Infectious Diseases"/>
            <person name="Earl A."/>
            <person name="Manson A."/>
            <person name="Schwartman J."/>
            <person name="Gilmore M."/>
            <person name="Abouelleil A."/>
            <person name="Cao P."/>
            <person name="Chapman S."/>
            <person name="Cusick C."/>
            <person name="Shea T."/>
            <person name="Young S."/>
            <person name="Neafsey D."/>
            <person name="Nusbaum C."/>
            <person name="Birren B."/>
        </authorList>
    </citation>
    <scope>NUCLEOTIDE SEQUENCE [LARGE SCALE GENOMIC DNA]</scope>
    <source>
        <strain evidence="4">7F3_DIV0205</strain>
    </source>
</reference>
<keyword evidence="2" id="KW-0472">Membrane</keyword>
<feature type="region of interest" description="Disordered" evidence="1">
    <location>
        <begin position="54"/>
        <end position="113"/>
    </location>
</feature>
<dbReference type="EMBL" id="CP147244">
    <property type="protein sequence ID" value="WYJ99462.1"/>
    <property type="molecule type" value="Genomic_DNA"/>
</dbReference>
<name>A0AAQ3W6L4_9ENTE</name>
<evidence type="ECO:0000313" key="3">
    <source>
        <dbReference type="EMBL" id="WYJ99462.1"/>
    </source>
</evidence>
<reference evidence="3 4" key="2">
    <citation type="submission" date="2024-03" db="EMBL/GenBank/DDBJ databases">
        <title>The Genome Sequence of Enterococcus sp. DIV0205d.</title>
        <authorList>
            <consortium name="The Broad Institute Genomics Platform"/>
            <consortium name="The Broad Institute Microbial Omics Core"/>
            <consortium name="The Broad Institute Genomic Center for Infectious Diseases"/>
            <person name="Earl A."/>
            <person name="Manson A."/>
            <person name="Gilmore M."/>
            <person name="Schwartman J."/>
            <person name="Shea T."/>
            <person name="Abouelleil A."/>
            <person name="Cao P."/>
            <person name="Chapman S."/>
            <person name="Cusick C."/>
            <person name="Young S."/>
            <person name="Neafsey D."/>
            <person name="Nusbaum C."/>
            <person name="Birren B."/>
        </authorList>
    </citation>
    <scope>NUCLEOTIDE SEQUENCE [LARGE SCALE GENOMIC DNA]</scope>
    <source>
        <strain evidence="3 4">7F3_DIV0205</strain>
    </source>
</reference>
<evidence type="ECO:0000256" key="2">
    <source>
        <dbReference type="SAM" id="Phobius"/>
    </source>
</evidence>
<accession>A0AAQ3W6L4</accession>
<proteinExistence type="predicted"/>